<reference evidence="4" key="1">
    <citation type="submission" date="2024-04" db="EMBL/GenBank/DDBJ databases">
        <title>Salinicola lusitanus LLJ914,a marine bacterium isolated from the Okinawa Trough.</title>
        <authorList>
            <person name="Li J."/>
        </authorList>
    </citation>
    <scope>NUCLEOTIDE SEQUENCE [LARGE SCALE GENOMIC DNA]</scope>
</reference>
<keyword evidence="4" id="KW-1185">Reference proteome</keyword>
<feature type="region of interest" description="Disordered" evidence="1">
    <location>
        <begin position="1"/>
        <end position="39"/>
    </location>
</feature>
<comment type="caution">
    <text evidence="3">The sequence shown here is derived from an EMBL/GenBank/DDBJ whole genome shotgun (WGS) entry which is preliminary data.</text>
</comment>
<feature type="region of interest" description="Disordered" evidence="1">
    <location>
        <begin position="164"/>
        <end position="185"/>
    </location>
</feature>
<dbReference type="EMBL" id="JBBPFD010000009">
    <property type="protein sequence ID" value="KAK7912401.1"/>
    <property type="molecule type" value="Genomic_DNA"/>
</dbReference>
<dbReference type="GO" id="GO:0050821">
    <property type="term" value="P:protein stabilization"/>
    <property type="evidence" value="ECO:0007669"/>
    <property type="project" value="TreeGrafter"/>
</dbReference>
<feature type="compositionally biased region" description="Basic and acidic residues" evidence="1">
    <location>
        <begin position="299"/>
        <end position="308"/>
    </location>
</feature>
<feature type="region of interest" description="Disordered" evidence="1">
    <location>
        <begin position="802"/>
        <end position="865"/>
    </location>
</feature>
<feature type="region of interest" description="Disordered" evidence="1">
    <location>
        <begin position="282"/>
        <end position="350"/>
    </location>
</feature>
<dbReference type="InterPro" id="IPR044034">
    <property type="entry name" value="NAC-like_UBA"/>
</dbReference>
<name>A0AAW0P431_9GOBI</name>
<dbReference type="AlphaFoldDB" id="A0AAW0P431"/>
<dbReference type="Pfam" id="PF19026">
    <property type="entry name" value="UBA_HYPK"/>
    <property type="match status" value="1"/>
</dbReference>
<dbReference type="PANTHER" id="PTHR31184:SF2">
    <property type="entry name" value="HUNTINGTIN-INTERACTING PROTEIN K"/>
    <property type="match status" value="1"/>
</dbReference>
<feature type="compositionally biased region" description="Polar residues" evidence="1">
    <location>
        <begin position="327"/>
        <end position="350"/>
    </location>
</feature>
<feature type="compositionally biased region" description="Basic and acidic residues" evidence="1">
    <location>
        <begin position="24"/>
        <end position="39"/>
    </location>
</feature>
<gene>
    <name evidence="3" type="ORF">WMY93_012612</name>
</gene>
<proteinExistence type="predicted"/>
<dbReference type="GO" id="GO:0043066">
    <property type="term" value="P:negative regulation of apoptotic process"/>
    <property type="evidence" value="ECO:0007669"/>
    <property type="project" value="TreeGrafter"/>
</dbReference>
<accession>A0AAW0P431</accession>
<feature type="compositionally biased region" description="Polar residues" evidence="1">
    <location>
        <begin position="847"/>
        <end position="865"/>
    </location>
</feature>
<dbReference type="InterPro" id="IPR052617">
    <property type="entry name" value="Huntingtin-int_K"/>
</dbReference>
<dbReference type="CDD" id="cd14361">
    <property type="entry name" value="UBA_HYPK"/>
    <property type="match status" value="1"/>
</dbReference>
<feature type="compositionally biased region" description="Acidic residues" evidence="1">
    <location>
        <begin position="1"/>
        <end position="15"/>
    </location>
</feature>
<evidence type="ECO:0000259" key="2">
    <source>
        <dbReference type="Pfam" id="PF19026"/>
    </source>
</evidence>
<evidence type="ECO:0000313" key="3">
    <source>
        <dbReference type="EMBL" id="KAK7912401.1"/>
    </source>
</evidence>
<feature type="compositionally biased region" description="Basic and acidic residues" evidence="1">
    <location>
        <begin position="176"/>
        <end position="185"/>
    </location>
</feature>
<sequence>MAAEGDVELELEADENCALSGNKPQEKPRKHDSGAADLERVTDYAEERRSAARTCRREKELAKVTIRKEDVELIMCELEISRVVAERSLWIALKMDSMDSDFFDLLDPVDLEQAPPPVFPKPGKDNARLQKLKKKRNKKKAGLCQTPVPFRSCLSPVNEVQTDLELDLDPRSPSPPKRDLKPDLRLNLRPDLRPVQIFNENCRENQFIQQKQSLHFPDPRLISNYNFQRNTSESGPVLAWTGSDPGSLKPDSNPALNPNFGYDFNWNQLQNQNVAHYGLIRTNPEPESRSSPFNPGTEPDFHISHLRPEPTLSPNLAHSGPEPTLSPDPSCSSPEPTLSPDPSCSSPEPTLVQTLPAQVQNQPFVQTLPAQVQNQPFVQTGPAQVQNQPLVQTLPAQVQNQPLVQTRPAQVQNQLKVQTRPAQVQNQLIVQAQPAQVQNQTVPTRPTLVHNQTTGLVQIKPGPDPKSLSDPNLDRTAKFSIQIQTKDPVSERPREVNRLSGLNSGLYHVPKVESQTNLRPGPTPDFQMIPNRVSLDLNQVQPVFNDPETRPTQTSVRTLQTSFKPGQDLVLSTLGINGHNPAPVQAGSKTFTSKATFSVSVQDLTTINYKTNKNLDKTGLSGDTNPHQQSVSEAKKVWTIPESRPGSEPVKQDLNLDVQNFESEAGPAFNFQGSKTVTDSLQKSVQAKLKPGLNMDYPQNLLNLDSGLQKAEVIFVSPVQLQEFGFQCKANESFMSPNGCRKVMTPQVQVPNEPAENPAVLKNNLFLSPQCEQSFQTAQGHFTNSLTQKVQRKVEEMNGIQSKTRINPDAQGSLPNLPTFLTLPSESGNSPGLGLKSDLSPALSTKIPESSFKSPETLRTVSALS</sequence>
<dbReference type="InterPro" id="IPR038922">
    <property type="entry name" value="HYPK_UBA"/>
</dbReference>
<dbReference type="PANTHER" id="PTHR31184">
    <property type="entry name" value="HUNTINGTIN-INTERACTING PROTEIN K FAMILY MEMBER"/>
    <property type="match status" value="1"/>
</dbReference>
<protein>
    <recommendedName>
        <fullName evidence="2">Nascent polypeptide-associated complex subunit alpha-like UBA domain-containing protein</fullName>
    </recommendedName>
</protein>
<organism evidence="3 4">
    <name type="scientific">Mugilogobius chulae</name>
    <name type="common">yellowstripe goby</name>
    <dbReference type="NCBI Taxonomy" id="88201"/>
    <lineage>
        <taxon>Eukaryota</taxon>
        <taxon>Metazoa</taxon>
        <taxon>Chordata</taxon>
        <taxon>Craniata</taxon>
        <taxon>Vertebrata</taxon>
        <taxon>Euteleostomi</taxon>
        <taxon>Actinopterygii</taxon>
        <taxon>Neopterygii</taxon>
        <taxon>Teleostei</taxon>
        <taxon>Neoteleostei</taxon>
        <taxon>Acanthomorphata</taxon>
        <taxon>Gobiaria</taxon>
        <taxon>Gobiiformes</taxon>
        <taxon>Gobioidei</taxon>
        <taxon>Gobiidae</taxon>
        <taxon>Gobionellinae</taxon>
        <taxon>Mugilogobius</taxon>
    </lineage>
</organism>
<evidence type="ECO:0000256" key="1">
    <source>
        <dbReference type="SAM" id="MobiDB-lite"/>
    </source>
</evidence>
<evidence type="ECO:0000313" key="4">
    <source>
        <dbReference type="Proteomes" id="UP001460270"/>
    </source>
</evidence>
<feature type="domain" description="Nascent polypeptide-associated complex subunit alpha-like UBA" evidence="2">
    <location>
        <begin position="64"/>
        <end position="89"/>
    </location>
</feature>
<dbReference type="Proteomes" id="UP001460270">
    <property type="component" value="Unassembled WGS sequence"/>
</dbReference>